<protein>
    <submittedName>
        <fullName evidence="1 2">Uncharacterized protein</fullName>
    </submittedName>
</protein>
<dbReference type="AlphaFoldDB" id="A0A072U2Q7"/>
<dbReference type="HOGENOM" id="CLU_2561851_0_0_1"/>
<reference evidence="1 3" key="2">
    <citation type="journal article" date="2014" name="BMC Genomics">
        <title>An improved genome release (version Mt4.0) for the model legume Medicago truncatula.</title>
        <authorList>
            <person name="Tang H."/>
            <person name="Krishnakumar V."/>
            <person name="Bidwell S."/>
            <person name="Rosen B."/>
            <person name="Chan A."/>
            <person name="Zhou S."/>
            <person name="Gentzbittel L."/>
            <person name="Childs K.L."/>
            <person name="Yandell M."/>
            <person name="Gundlach H."/>
            <person name="Mayer K.F."/>
            <person name="Schwartz D.C."/>
            <person name="Town C.D."/>
        </authorList>
    </citation>
    <scope>GENOME REANNOTATION</scope>
    <source>
        <strain evidence="1">A17</strain>
        <strain evidence="2 3">cv. Jemalong A17</strain>
    </source>
</reference>
<reference evidence="1 3" key="1">
    <citation type="journal article" date="2011" name="Nature">
        <title>The Medicago genome provides insight into the evolution of rhizobial symbioses.</title>
        <authorList>
            <person name="Young N.D."/>
            <person name="Debelle F."/>
            <person name="Oldroyd G.E."/>
            <person name="Geurts R."/>
            <person name="Cannon S.B."/>
            <person name="Udvardi M.K."/>
            <person name="Benedito V.A."/>
            <person name="Mayer K.F."/>
            <person name="Gouzy J."/>
            <person name="Schoof H."/>
            <person name="Van de Peer Y."/>
            <person name="Proost S."/>
            <person name="Cook D.R."/>
            <person name="Meyers B.C."/>
            <person name="Spannagl M."/>
            <person name="Cheung F."/>
            <person name="De Mita S."/>
            <person name="Krishnakumar V."/>
            <person name="Gundlach H."/>
            <person name="Zhou S."/>
            <person name="Mudge J."/>
            <person name="Bharti A.K."/>
            <person name="Murray J.D."/>
            <person name="Naoumkina M.A."/>
            <person name="Rosen B."/>
            <person name="Silverstein K.A."/>
            <person name="Tang H."/>
            <person name="Rombauts S."/>
            <person name="Zhao P.X."/>
            <person name="Zhou P."/>
            <person name="Barbe V."/>
            <person name="Bardou P."/>
            <person name="Bechner M."/>
            <person name="Bellec A."/>
            <person name="Berger A."/>
            <person name="Berges H."/>
            <person name="Bidwell S."/>
            <person name="Bisseling T."/>
            <person name="Choisne N."/>
            <person name="Couloux A."/>
            <person name="Denny R."/>
            <person name="Deshpande S."/>
            <person name="Dai X."/>
            <person name="Doyle J.J."/>
            <person name="Dudez A.M."/>
            <person name="Farmer A.D."/>
            <person name="Fouteau S."/>
            <person name="Franken C."/>
            <person name="Gibelin C."/>
            <person name="Gish J."/>
            <person name="Goldstein S."/>
            <person name="Gonzalez A.J."/>
            <person name="Green P.J."/>
            <person name="Hallab A."/>
            <person name="Hartog M."/>
            <person name="Hua A."/>
            <person name="Humphray S.J."/>
            <person name="Jeong D.H."/>
            <person name="Jing Y."/>
            <person name="Jocker A."/>
            <person name="Kenton S.M."/>
            <person name="Kim D.J."/>
            <person name="Klee K."/>
            <person name="Lai H."/>
            <person name="Lang C."/>
            <person name="Lin S."/>
            <person name="Macmil S.L."/>
            <person name="Magdelenat G."/>
            <person name="Matthews L."/>
            <person name="McCorrison J."/>
            <person name="Monaghan E.L."/>
            <person name="Mun J.H."/>
            <person name="Najar F.Z."/>
            <person name="Nicholson C."/>
            <person name="Noirot C."/>
            <person name="O'Bleness M."/>
            <person name="Paule C.R."/>
            <person name="Poulain J."/>
            <person name="Prion F."/>
            <person name="Qin B."/>
            <person name="Qu C."/>
            <person name="Retzel E.F."/>
            <person name="Riddle C."/>
            <person name="Sallet E."/>
            <person name="Samain S."/>
            <person name="Samson N."/>
            <person name="Sanders I."/>
            <person name="Saurat O."/>
            <person name="Scarpelli C."/>
            <person name="Schiex T."/>
            <person name="Segurens B."/>
            <person name="Severin A.J."/>
            <person name="Sherrier D.J."/>
            <person name="Shi R."/>
            <person name="Sims S."/>
            <person name="Singer S.R."/>
            <person name="Sinharoy S."/>
            <person name="Sterck L."/>
            <person name="Viollet A."/>
            <person name="Wang B.B."/>
            <person name="Wang K."/>
            <person name="Wang M."/>
            <person name="Wang X."/>
            <person name="Warfsmann J."/>
            <person name="Weissenbach J."/>
            <person name="White D.D."/>
            <person name="White J.D."/>
            <person name="Wiley G.B."/>
            <person name="Wincker P."/>
            <person name="Xing Y."/>
            <person name="Yang L."/>
            <person name="Yao Z."/>
            <person name="Ying F."/>
            <person name="Zhai J."/>
            <person name="Zhou L."/>
            <person name="Zuber A."/>
            <person name="Denarie J."/>
            <person name="Dixon R.A."/>
            <person name="May G.D."/>
            <person name="Schwartz D.C."/>
            <person name="Rogers J."/>
            <person name="Quetier F."/>
            <person name="Town C.D."/>
            <person name="Roe B.A."/>
        </authorList>
    </citation>
    <scope>NUCLEOTIDE SEQUENCE [LARGE SCALE GENOMIC DNA]</scope>
    <source>
        <strain evidence="1">A17</strain>
        <strain evidence="2 3">cv. Jemalong A17</strain>
    </source>
</reference>
<evidence type="ECO:0000313" key="1">
    <source>
        <dbReference type="EMBL" id="KEH20095.1"/>
    </source>
</evidence>
<dbReference type="Proteomes" id="UP000002051">
    <property type="component" value="Chromosome 8"/>
</dbReference>
<organism evidence="1 3">
    <name type="scientific">Medicago truncatula</name>
    <name type="common">Barrel medic</name>
    <name type="synonym">Medicago tribuloides</name>
    <dbReference type="NCBI Taxonomy" id="3880"/>
    <lineage>
        <taxon>Eukaryota</taxon>
        <taxon>Viridiplantae</taxon>
        <taxon>Streptophyta</taxon>
        <taxon>Embryophyta</taxon>
        <taxon>Tracheophyta</taxon>
        <taxon>Spermatophyta</taxon>
        <taxon>Magnoliopsida</taxon>
        <taxon>eudicotyledons</taxon>
        <taxon>Gunneridae</taxon>
        <taxon>Pentapetalae</taxon>
        <taxon>rosids</taxon>
        <taxon>fabids</taxon>
        <taxon>Fabales</taxon>
        <taxon>Fabaceae</taxon>
        <taxon>Papilionoideae</taxon>
        <taxon>50 kb inversion clade</taxon>
        <taxon>NPAAA clade</taxon>
        <taxon>Hologalegina</taxon>
        <taxon>IRL clade</taxon>
        <taxon>Trifolieae</taxon>
        <taxon>Medicago</taxon>
    </lineage>
</organism>
<evidence type="ECO:0000313" key="2">
    <source>
        <dbReference type="EnsemblPlants" id="KEH20095"/>
    </source>
</evidence>
<reference evidence="2" key="3">
    <citation type="submission" date="2015-04" db="UniProtKB">
        <authorList>
            <consortium name="EnsemblPlants"/>
        </authorList>
    </citation>
    <scope>IDENTIFICATION</scope>
    <source>
        <strain evidence="2">cv. Jemalong A17</strain>
    </source>
</reference>
<accession>A0A072U2Q7</accession>
<evidence type="ECO:0000313" key="3">
    <source>
        <dbReference type="Proteomes" id="UP000002051"/>
    </source>
</evidence>
<dbReference type="EnsemblPlants" id="KEH20095">
    <property type="protein sequence ID" value="KEH20095"/>
    <property type="gene ID" value="MTR_8g067533"/>
</dbReference>
<gene>
    <name evidence="1" type="ordered locus">MTR_8g067533</name>
</gene>
<sequence length="82" mass="9709">MEHEEKIVISIILCRIHQRELVHGETKIIQGIDFIECENQSQEDNKTGNEWHCKGRYDGRRQRLYHDSSNQIMKTTEKGVLN</sequence>
<dbReference type="EMBL" id="CM001224">
    <property type="protein sequence ID" value="KEH20095.1"/>
    <property type="molecule type" value="Genomic_DNA"/>
</dbReference>
<name>A0A072U2Q7_MEDTR</name>
<keyword evidence="3" id="KW-1185">Reference proteome</keyword>
<proteinExistence type="predicted"/>